<keyword evidence="4" id="KW-1185">Reference proteome</keyword>
<evidence type="ECO:0000313" key="3">
    <source>
        <dbReference type="EMBL" id="TCU93107.1"/>
    </source>
</evidence>
<proteinExistence type="predicted"/>
<dbReference type="RefSeq" id="WP_132573664.1">
    <property type="nucleotide sequence ID" value="NZ_CBCSGL010000014.1"/>
</dbReference>
<dbReference type="GO" id="GO:0009395">
    <property type="term" value="P:phospholipid catabolic process"/>
    <property type="evidence" value="ECO:0007669"/>
    <property type="project" value="TreeGrafter"/>
</dbReference>
<dbReference type="Proteomes" id="UP000295110">
    <property type="component" value="Unassembled WGS sequence"/>
</dbReference>
<dbReference type="GO" id="GO:0016788">
    <property type="term" value="F:hydrolase activity, acting on ester bonds"/>
    <property type="evidence" value="ECO:0007669"/>
    <property type="project" value="InterPro"/>
</dbReference>
<feature type="chain" id="PRO_5020277382" evidence="2">
    <location>
        <begin position="22"/>
        <end position="422"/>
    </location>
</feature>
<dbReference type="PANTHER" id="PTHR31956:SF8">
    <property type="entry name" value="ACID PHOSPHATASE PHOA (AFU_ORTHOLOGUE AFUA_1G03570)"/>
    <property type="match status" value="1"/>
</dbReference>
<evidence type="ECO:0000256" key="1">
    <source>
        <dbReference type="ARBA" id="ARBA00022801"/>
    </source>
</evidence>
<dbReference type="PANTHER" id="PTHR31956">
    <property type="entry name" value="NON-SPECIFIC PHOSPHOLIPASE C4-RELATED"/>
    <property type="match status" value="1"/>
</dbReference>
<evidence type="ECO:0000256" key="2">
    <source>
        <dbReference type="SAM" id="SignalP"/>
    </source>
</evidence>
<dbReference type="Gene3D" id="3.40.720.10">
    <property type="entry name" value="Alkaline Phosphatase, subunit A"/>
    <property type="match status" value="1"/>
</dbReference>
<feature type="signal peptide" evidence="2">
    <location>
        <begin position="1"/>
        <end position="21"/>
    </location>
</feature>
<dbReference type="InterPro" id="IPR017850">
    <property type="entry name" value="Alkaline_phosphatase_core_sf"/>
</dbReference>
<protein>
    <submittedName>
        <fullName evidence="3">Phosphoesterase family protein</fullName>
    </submittedName>
</protein>
<accession>A0A4R3UR20</accession>
<dbReference type="Pfam" id="PF04185">
    <property type="entry name" value="Phosphoesterase"/>
    <property type="match status" value="1"/>
</dbReference>
<organism evidence="3 4">
    <name type="scientific">Roseateles saccharophilus</name>
    <name type="common">Pseudomonas saccharophila</name>
    <dbReference type="NCBI Taxonomy" id="304"/>
    <lineage>
        <taxon>Bacteria</taxon>
        <taxon>Pseudomonadati</taxon>
        <taxon>Pseudomonadota</taxon>
        <taxon>Betaproteobacteria</taxon>
        <taxon>Burkholderiales</taxon>
        <taxon>Sphaerotilaceae</taxon>
        <taxon>Roseateles</taxon>
    </lineage>
</organism>
<evidence type="ECO:0000313" key="4">
    <source>
        <dbReference type="Proteomes" id="UP000295110"/>
    </source>
</evidence>
<gene>
    <name evidence="3" type="ORF">EV671_102068</name>
</gene>
<name>A0A4R3UR20_ROSSA</name>
<keyword evidence="1" id="KW-0378">Hydrolase</keyword>
<reference evidence="3 4" key="1">
    <citation type="submission" date="2019-03" db="EMBL/GenBank/DDBJ databases">
        <title>Genomic Encyclopedia of Type Strains, Phase IV (KMG-IV): sequencing the most valuable type-strain genomes for metagenomic binning, comparative biology and taxonomic classification.</title>
        <authorList>
            <person name="Goeker M."/>
        </authorList>
    </citation>
    <scope>NUCLEOTIDE SEQUENCE [LARGE SCALE GENOMIC DNA]</scope>
    <source>
        <strain evidence="3 4">DSM 654</strain>
    </source>
</reference>
<comment type="caution">
    <text evidence="3">The sequence shown here is derived from an EMBL/GenBank/DDBJ whole genome shotgun (WGS) entry which is preliminary data.</text>
</comment>
<dbReference type="OrthoDB" id="9770871at2"/>
<dbReference type="InterPro" id="IPR007312">
    <property type="entry name" value="Phosphoesterase"/>
</dbReference>
<sequence>MKFALASISLALASLVTSAHAGEGVTPHGVPHLDHVFVVMMENHGYGQIANNPNAPFINSLARAANLSTNYFAIAHPSLNNYLEVVGGSNFGVLSDNDPDWHNAACTTNLATGVPNTDNPPSPSICPIYGVGTDAAVVAIDMTNEASGAPGTINIDGVQSIPAMSGISGITIADQLARAGKTWKSYQENLPLEGADRINYSDGIYSNLTDFTTITPALNPPLTKANIVKQYAAKHNPFVYFRSIQEGSDHNLSYRNIVGFDGEHGLYADLAAGHVPSFSFIAPNQCNDQHGRGNAGAFCNYDPTDNGTQAGLNPALIKAGDVAVRKIVQAIRSSKAWKNDEHRSAIVVLWDENDYSTVPNTNQVMLIVDTNYGAHGVVSSKRYNHFSLLKSIEGALGLPCLNHACDANVDVMSDLFAEGGHR</sequence>
<keyword evidence="2" id="KW-0732">Signal</keyword>
<dbReference type="AlphaFoldDB" id="A0A4R3UR20"/>
<dbReference type="EMBL" id="SMBU01000020">
    <property type="protein sequence ID" value="TCU93107.1"/>
    <property type="molecule type" value="Genomic_DNA"/>
</dbReference>